<proteinExistence type="predicted"/>
<dbReference type="PANTHER" id="PTHR36746:SF3">
    <property type="entry name" value="DUF4005 DOMAIN-CONTAINING PROTEIN"/>
    <property type="match status" value="1"/>
</dbReference>
<feature type="region of interest" description="Disordered" evidence="1">
    <location>
        <begin position="205"/>
        <end position="249"/>
    </location>
</feature>
<dbReference type="PANTHER" id="PTHR36746">
    <property type="entry name" value="BNAC04G51760D PROTEIN"/>
    <property type="match status" value="1"/>
</dbReference>
<gene>
    <name evidence="3" type="primary">tatB_7</name>
    <name evidence="2" type="synonym">tatB_1</name>
    <name evidence="2" type="ORF">g.22416</name>
    <name evidence="3" type="ORF">g.22417</name>
</gene>
<name>A0A1D1Z433_9ARAE</name>
<organism evidence="3">
    <name type="scientific">Anthurium amnicola</name>
    <dbReference type="NCBI Taxonomy" id="1678845"/>
    <lineage>
        <taxon>Eukaryota</taxon>
        <taxon>Viridiplantae</taxon>
        <taxon>Streptophyta</taxon>
        <taxon>Embryophyta</taxon>
        <taxon>Tracheophyta</taxon>
        <taxon>Spermatophyta</taxon>
        <taxon>Magnoliopsida</taxon>
        <taxon>Liliopsida</taxon>
        <taxon>Araceae</taxon>
        <taxon>Pothoideae</taxon>
        <taxon>Potheae</taxon>
        <taxon>Anthurium</taxon>
    </lineage>
</organism>
<evidence type="ECO:0000313" key="2">
    <source>
        <dbReference type="EMBL" id="JAT49333.1"/>
    </source>
</evidence>
<dbReference type="EMBL" id="GDJX01006344">
    <property type="protein sequence ID" value="JAT61592.1"/>
    <property type="molecule type" value="Transcribed_RNA"/>
</dbReference>
<feature type="region of interest" description="Disordered" evidence="1">
    <location>
        <begin position="80"/>
        <end position="134"/>
    </location>
</feature>
<feature type="compositionally biased region" description="Basic and acidic residues" evidence="1">
    <location>
        <begin position="216"/>
        <end position="227"/>
    </location>
</feature>
<protein>
    <submittedName>
        <fullName evidence="3">Sec-independent protein translocase protein TatB</fullName>
    </submittedName>
</protein>
<accession>A0A1D1Z433</accession>
<dbReference type="AlphaFoldDB" id="A0A1D1Z433"/>
<feature type="compositionally biased region" description="Low complexity" evidence="1">
    <location>
        <begin position="80"/>
        <end position="96"/>
    </location>
</feature>
<evidence type="ECO:0000313" key="3">
    <source>
        <dbReference type="EMBL" id="JAT61592.1"/>
    </source>
</evidence>
<dbReference type="EMBL" id="GDJX01018603">
    <property type="protein sequence ID" value="JAT49333.1"/>
    <property type="molecule type" value="Transcribed_RNA"/>
</dbReference>
<sequence>SRTPVGIDSLVIGEHHILIRFPHLSISTILLDRIQLLSPMENKDVANSSTLGVCEKLFNALHLNPTLRSLRRIGYRPQDPVAAATPAPSPPVSSSVGKNPTLLTKPSGLEHPGGAGGSYQSGDSENGVPHLRPSGIEPERVSILLKAPSNMEPQTQPPQTPQPSLMTIERMESSILLGQAPPPAPAPETATSDLLTMSIDNEKPAAVAVGTRPKKKNLDEKVDEYIKRTRNRMRTRSNAGSASDRGAHH</sequence>
<reference evidence="3" key="1">
    <citation type="submission" date="2015-07" db="EMBL/GenBank/DDBJ databases">
        <title>Transcriptome Assembly of Anthurium amnicola.</title>
        <authorList>
            <person name="Suzuki J."/>
        </authorList>
    </citation>
    <scope>NUCLEOTIDE SEQUENCE</scope>
</reference>
<evidence type="ECO:0000256" key="1">
    <source>
        <dbReference type="SAM" id="MobiDB-lite"/>
    </source>
</evidence>
<feature type="non-terminal residue" evidence="3">
    <location>
        <position position="1"/>
    </location>
</feature>